<protein>
    <submittedName>
        <fullName evidence="2">Uncharacterized protein</fullName>
    </submittedName>
</protein>
<keyword evidence="1" id="KW-0812">Transmembrane</keyword>
<evidence type="ECO:0000313" key="2">
    <source>
        <dbReference type="EMBL" id="OLP80942.1"/>
    </source>
</evidence>
<evidence type="ECO:0000313" key="3">
    <source>
        <dbReference type="Proteomes" id="UP000186817"/>
    </source>
</evidence>
<name>A0A1Q9CDE1_SYMMI</name>
<dbReference type="OrthoDB" id="436524at2759"/>
<evidence type="ECO:0000256" key="1">
    <source>
        <dbReference type="SAM" id="Phobius"/>
    </source>
</evidence>
<gene>
    <name evidence="2" type="ORF">AK812_SmicGene38585</name>
</gene>
<keyword evidence="1" id="KW-1133">Transmembrane helix</keyword>
<dbReference type="Proteomes" id="UP000186817">
    <property type="component" value="Unassembled WGS sequence"/>
</dbReference>
<feature type="transmembrane region" description="Helical" evidence="1">
    <location>
        <begin position="109"/>
        <end position="131"/>
    </location>
</feature>
<feature type="transmembrane region" description="Helical" evidence="1">
    <location>
        <begin position="166"/>
        <end position="188"/>
    </location>
</feature>
<organism evidence="2 3">
    <name type="scientific">Symbiodinium microadriaticum</name>
    <name type="common">Dinoflagellate</name>
    <name type="synonym">Zooxanthella microadriatica</name>
    <dbReference type="NCBI Taxonomy" id="2951"/>
    <lineage>
        <taxon>Eukaryota</taxon>
        <taxon>Sar</taxon>
        <taxon>Alveolata</taxon>
        <taxon>Dinophyceae</taxon>
        <taxon>Suessiales</taxon>
        <taxon>Symbiodiniaceae</taxon>
        <taxon>Symbiodinium</taxon>
    </lineage>
</organism>
<keyword evidence="1" id="KW-0472">Membrane</keyword>
<dbReference type="EMBL" id="LSRX01001330">
    <property type="protein sequence ID" value="OLP80942.1"/>
    <property type="molecule type" value="Genomic_DNA"/>
</dbReference>
<comment type="caution">
    <text evidence="2">The sequence shown here is derived from an EMBL/GenBank/DDBJ whole genome shotgun (WGS) entry which is preliminary data.</text>
</comment>
<feature type="transmembrane region" description="Helical" evidence="1">
    <location>
        <begin position="12"/>
        <end position="31"/>
    </location>
</feature>
<reference evidence="2 3" key="1">
    <citation type="submission" date="2016-02" db="EMBL/GenBank/DDBJ databases">
        <title>Genome analysis of coral dinoflagellate symbionts highlights evolutionary adaptations to a symbiotic lifestyle.</title>
        <authorList>
            <person name="Aranda M."/>
            <person name="Li Y."/>
            <person name="Liew Y.J."/>
            <person name="Baumgarten S."/>
            <person name="Simakov O."/>
            <person name="Wilson M."/>
            <person name="Piel J."/>
            <person name="Ashoor H."/>
            <person name="Bougouffa S."/>
            <person name="Bajic V.B."/>
            <person name="Ryu T."/>
            <person name="Ravasi T."/>
            <person name="Bayer T."/>
            <person name="Micklem G."/>
            <person name="Kim H."/>
            <person name="Bhak J."/>
            <person name="Lajeunesse T.C."/>
            <person name="Voolstra C.R."/>
        </authorList>
    </citation>
    <scope>NUCLEOTIDE SEQUENCE [LARGE SCALE GENOMIC DNA]</scope>
    <source>
        <strain evidence="2 3">CCMP2467</strain>
    </source>
</reference>
<dbReference type="AlphaFoldDB" id="A0A1Q9CDE1"/>
<feature type="transmembrane region" description="Helical" evidence="1">
    <location>
        <begin position="137"/>
        <end position="154"/>
    </location>
</feature>
<feature type="transmembrane region" description="Helical" evidence="1">
    <location>
        <begin position="76"/>
        <end position="97"/>
    </location>
</feature>
<proteinExistence type="predicted"/>
<feature type="transmembrane region" description="Helical" evidence="1">
    <location>
        <begin position="208"/>
        <end position="231"/>
    </location>
</feature>
<accession>A0A1Q9CDE1</accession>
<sequence length="581" mass="62854">MDVPVAADFEKTAAAVACVAWVALLVVHWNVTKADVKSGLWQLLHFAEDWASGKGWSLSPMAARVEKELIEVRVKILMFFNRLCVHVVFIMIFLQLLEFLRAPSLHAATWLLQSVAAYLPHVLIIAAPGLFSSSLLRPMHLFFFVLVLTTAFVSGSDSKDEVFGRLGFCLSAQVVQAFIFPVGAVTVVQSISNAAAHTWVMGQAFGAVTLWLVLFHVCLNVLVSCALPLIFEFAVREWIVASFQSQDSDSLIAGFRQMLKGICDGELLLDGSFQICGTAPCLQRLLSSSENFAGRSFPDLLADDEARKLLNNFLAPAAATSDADEGAEGGKRLQSSAAGAAPRCLRVPLRAPSGQAISVDVFHVPLPPSLYGESTAYHLQLGCTVSDVLQSDAVKCCASQQPAGLQESFEECYDELEEMTLLVNASTALMDIEEAHLRFVRKTDEPKVRMGMPTLKRFARPLDWLGIDAVLRGYARTVREGACGQQVPEEKQALPSMTLRVPGESRHVSISSPFPRQHAAEDVFLFLHLVGFEGPPPPPTSRLGDLDEVPTIASFDGPGGASGPGAHKTGAAGGVLYLMTM</sequence>
<keyword evidence="3" id="KW-1185">Reference proteome</keyword>